<feature type="transmembrane region" description="Helical" evidence="1">
    <location>
        <begin position="62"/>
        <end position="82"/>
    </location>
</feature>
<keyword evidence="1" id="KW-0472">Membrane</keyword>
<dbReference type="Gene3D" id="3.40.50.620">
    <property type="entry name" value="HUPs"/>
    <property type="match status" value="1"/>
</dbReference>
<keyword evidence="4" id="KW-1185">Reference proteome</keyword>
<evidence type="ECO:0000256" key="1">
    <source>
        <dbReference type="SAM" id="Phobius"/>
    </source>
</evidence>
<protein>
    <submittedName>
        <fullName evidence="3">YdcF family protein</fullName>
    </submittedName>
</protein>
<dbReference type="RefSeq" id="WP_186950100.1">
    <property type="nucleotide sequence ID" value="NZ_JACOPL010000010.1"/>
</dbReference>
<name>A0A923RZ72_9FIRM</name>
<dbReference type="CDD" id="cd06259">
    <property type="entry name" value="YdcF-like"/>
    <property type="match status" value="1"/>
</dbReference>
<keyword evidence="1" id="KW-1133">Transmembrane helix</keyword>
<dbReference type="GO" id="GO:0043164">
    <property type="term" value="P:Gram-negative-bacterium-type cell wall biogenesis"/>
    <property type="evidence" value="ECO:0007669"/>
    <property type="project" value="TreeGrafter"/>
</dbReference>
<dbReference type="GO" id="GO:0000270">
    <property type="term" value="P:peptidoglycan metabolic process"/>
    <property type="evidence" value="ECO:0007669"/>
    <property type="project" value="TreeGrafter"/>
</dbReference>
<dbReference type="AlphaFoldDB" id="A0A923RZ72"/>
<reference evidence="3" key="1">
    <citation type="submission" date="2020-08" db="EMBL/GenBank/DDBJ databases">
        <title>Genome public.</title>
        <authorList>
            <person name="Liu C."/>
            <person name="Sun Q."/>
        </authorList>
    </citation>
    <scope>NUCLEOTIDE SEQUENCE</scope>
    <source>
        <strain evidence="3">NSJ-28</strain>
    </source>
</reference>
<dbReference type="EMBL" id="JACOPL010000010">
    <property type="protein sequence ID" value="MBC5726015.1"/>
    <property type="molecule type" value="Genomic_DNA"/>
</dbReference>
<sequence>MSERKIWLALAAVFAAGGVVQLPWAPSRFGGVFFLTLAAGCAGEWLMLRLRERHRVCRVLSVVGRVLFGLFVVSFVAVQGVILHGMRADPEAGDADYLLVLGARVYEDGRPSAALAARLDTAYDFLQTHPEATAILCGGQGSNEPCPEAEAMYDYLTARGMNADRLLLEDESNNTIQNIENARALIGDGHRTAVVTSDYHLARARVLMVRGGLDAAGIPAPTPYPAQRVAVHCREYCSILGLMLTGRWQGGTGKDIPAA</sequence>
<evidence type="ECO:0000313" key="4">
    <source>
        <dbReference type="Proteomes" id="UP000606499"/>
    </source>
</evidence>
<proteinExistence type="predicted"/>
<gene>
    <name evidence="3" type="ORF">H8S45_11160</name>
</gene>
<feature type="domain" description="DUF218" evidence="2">
    <location>
        <begin position="96"/>
        <end position="225"/>
    </location>
</feature>
<dbReference type="PANTHER" id="PTHR30336:SF4">
    <property type="entry name" value="ENVELOPE BIOGENESIS FACTOR ELYC"/>
    <property type="match status" value="1"/>
</dbReference>
<evidence type="ECO:0000313" key="3">
    <source>
        <dbReference type="EMBL" id="MBC5726015.1"/>
    </source>
</evidence>
<organism evidence="3 4">
    <name type="scientific">Agathobaculum faecis</name>
    <dbReference type="NCBI Taxonomy" id="2763013"/>
    <lineage>
        <taxon>Bacteria</taxon>
        <taxon>Bacillati</taxon>
        <taxon>Bacillota</taxon>
        <taxon>Clostridia</taxon>
        <taxon>Eubacteriales</taxon>
        <taxon>Butyricicoccaceae</taxon>
        <taxon>Agathobaculum</taxon>
    </lineage>
</organism>
<evidence type="ECO:0000259" key="2">
    <source>
        <dbReference type="Pfam" id="PF02698"/>
    </source>
</evidence>
<comment type="caution">
    <text evidence="3">The sequence shown here is derived from an EMBL/GenBank/DDBJ whole genome shotgun (WGS) entry which is preliminary data.</text>
</comment>
<dbReference type="Pfam" id="PF02698">
    <property type="entry name" value="DUF218"/>
    <property type="match status" value="1"/>
</dbReference>
<dbReference type="PANTHER" id="PTHR30336">
    <property type="entry name" value="INNER MEMBRANE PROTEIN, PROBABLE PERMEASE"/>
    <property type="match status" value="1"/>
</dbReference>
<keyword evidence="1" id="KW-0812">Transmembrane</keyword>
<dbReference type="GO" id="GO:0005886">
    <property type="term" value="C:plasma membrane"/>
    <property type="evidence" value="ECO:0007669"/>
    <property type="project" value="TreeGrafter"/>
</dbReference>
<dbReference type="InterPro" id="IPR003848">
    <property type="entry name" value="DUF218"/>
</dbReference>
<dbReference type="InterPro" id="IPR051599">
    <property type="entry name" value="Cell_Envelope_Assoc"/>
</dbReference>
<dbReference type="Proteomes" id="UP000606499">
    <property type="component" value="Unassembled WGS sequence"/>
</dbReference>
<accession>A0A923RZ72</accession>
<dbReference type="InterPro" id="IPR014729">
    <property type="entry name" value="Rossmann-like_a/b/a_fold"/>
</dbReference>
<feature type="transmembrane region" description="Helical" evidence="1">
    <location>
        <begin position="31"/>
        <end position="50"/>
    </location>
</feature>